<proteinExistence type="predicted"/>
<evidence type="ECO:0000313" key="3">
    <source>
        <dbReference type="Proteomes" id="UP000709295"/>
    </source>
</evidence>
<sequence>MARAPGTPDIPKKTRQAIVLYLAERSVNGCIKRGAAPAAAKLFGCCHQQASKFFKERFKGLPTARRGSPQAPSITGCQHQDAL</sequence>
<dbReference type="Proteomes" id="UP000709295">
    <property type="component" value="Unassembled WGS sequence"/>
</dbReference>
<comment type="caution">
    <text evidence="2">The sequence shown here is derived from an EMBL/GenBank/DDBJ whole genome shotgun (WGS) entry which is preliminary data.</text>
</comment>
<evidence type="ECO:0000256" key="1">
    <source>
        <dbReference type="SAM" id="MobiDB-lite"/>
    </source>
</evidence>
<name>A0A8J5IUM7_9STRA</name>
<dbReference type="AlphaFoldDB" id="A0A8J5IUM7"/>
<protein>
    <submittedName>
        <fullName evidence="2">Uncharacterized protein</fullName>
    </submittedName>
</protein>
<keyword evidence="3" id="KW-1185">Reference proteome</keyword>
<gene>
    <name evidence="2" type="ORF">JG688_00005725</name>
</gene>
<reference evidence="2" key="1">
    <citation type="submission" date="2021-01" db="EMBL/GenBank/DDBJ databases">
        <title>Phytophthora aleatoria, a newly-described species from Pinus radiata is distinct from Phytophthora cactorum isolates based on comparative genomics.</title>
        <authorList>
            <person name="Mcdougal R."/>
            <person name="Panda P."/>
            <person name="Williams N."/>
            <person name="Studholme D.J."/>
        </authorList>
    </citation>
    <scope>NUCLEOTIDE SEQUENCE</scope>
    <source>
        <strain evidence="2">NZFS 4037</strain>
    </source>
</reference>
<feature type="region of interest" description="Disordered" evidence="1">
    <location>
        <begin position="62"/>
        <end position="83"/>
    </location>
</feature>
<dbReference type="EMBL" id="JAENGY010000234">
    <property type="protein sequence ID" value="KAG6968568.1"/>
    <property type="molecule type" value="Genomic_DNA"/>
</dbReference>
<organism evidence="2 3">
    <name type="scientific">Phytophthora aleatoria</name>
    <dbReference type="NCBI Taxonomy" id="2496075"/>
    <lineage>
        <taxon>Eukaryota</taxon>
        <taxon>Sar</taxon>
        <taxon>Stramenopiles</taxon>
        <taxon>Oomycota</taxon>
        <taxon>Peronosporomycetes</taxon>
        <taxon>Peronosporales</taxon>
        <taxon>Peronosporaceae</taxon>
        <taxon>Phytophthora</taxon>
    </lineage>
</organism>
<evidence type="ECO:0000313" key="2">
    <source>
        <dbReference type="EMBL" id="KAG6968568.1"/>
    </source>
</evidence>
<accession>A0A8J5IUM7</accession>
<feature type="compositionally biased region" description="Polar residues" evidence="1">
    <location>
        <begin position="70"/>
        <end position="83"/>
    </location>
</feature>